<accession>A0A974E4F9</accession>
<name>A0A974E4F9_XENLA</name>
<reference evidence="2" key="1">
    <citation type="journal article" date="2016" name="Nature">
        <title>Genome evolution in the allotetraploid frog Xenopus laevis.</title>
        <authorList>
            <person name="Session A.M."/>
            <person name="Uno Y."/>
            <person name="Kwon T."/>
            <person name="Chapman J.A."/>
            <person name="Toyoda A."/>
            <person name="Takahashi S."/>
            <person name="Fukui A."/>
            <person name="Hikosaka A."/>
            <person name="Suzuki A."/>
            <person name="Kondo M."/>
            <person name="van Heeringen S.J."/>
            <person name="Quigley I."/>
            <person name="Heinz S."/>
            <person name="Ogino H."/>
            <person name="Ochi H."/>
            <person name="Hellsten U."/>
            <person name="Lyons J.B."/>
            <person name="Simakov O."/>
            <person name="Putnam N."/>
            <person name="Stites J."/>
            <person name="Kuroki Y."/>
            <person name="Tanaka T."/>
            <person name="Michiue T."/>
            <person name="Watanabe M."/>
            <person name="Bogdanovic O."/>
            <person name="Lister R."/>
            <person name="Georgiou G."/>
            <person name="Paranjpe S.S."/>
            <person name="van Kruijsbergen I."/>
            <person name="Shu S."/>
            <person name="Carlson J."/>
            <person name="Kinoshita T."/>
            <person name="Ohta Y."/>
            <person name="Mawaribuchi S."/>
            <person name="Jenkins J."/>
            <person name="Grimwood J."/>
            <person name="Schmutz J."/>
            <person name="Mitros T."/>
            <person name="Mozaffari S.V."/>
            <person name="Suzuki Y."/>
            <person name="Haramoto Y."/>
            <person name="Yamamoto T.S."/>
            <person name="Takagi C."/>
            <person name="Heald R."/>
            <person name="Miller K."/>
            <person name="Haudenschild C."/>
            <person name="Kitzman J."/>
            <person name="Nakayama T."/>
            <person name="Izutsu Y."/>
            <person name="Robert J."/>
            <person name="Fortriede J."/>
            <person name="Burns K."/>
            <person name="Lotay V."/>
            <person name="Karimi K."/>
            <person name="Yasuoka Y."/>
            <person name="Dichmann D.S."/>
            <person name="Flajnik M.F."/>
            <person name="Houston D.W."/>
            <person name="Shendure J."/>
            <person name="DuPasquier L."/>
            <person name="Vize P.D."/>
            <person name="Zorn A.M."/>
            <person name="Ito M."/>
            <person name="Marcotte E.M."/>
            <person name="Wallingford J.B."/>
            <person name="Ito Y."/>
            <person name="Asashima M."/>
            <person name="Ueno N."/>
            <person name="Matsuda Y."/>
            <person name="Veenstra G.J."/>
            <person name="Fujiyama A."/>
            <person name="Harland R.M."/>
            <person name="Taira M."/>
            <person name="Rokhsar D.S."/>
        </authorList>
    </citation>
    <scope>NUCLEOTIDE SEQUENCE [LARGE SCALE GENOMIC DNA]</scope>
    <source>
        <strain evidence="2">J</strain>
    </source>
</reference>
<dbReference type="EMBL" id="CM004466">
    <property type="protein sequence ID" value="OCU02688.1"/>
    <property type="molecule type" value="Genomic_DNA"/>
</dbReference>
<evidence type="ECO:0000313" key="2">
    <source>
        <dbReference type="Proteomes" id="UP000694892"/>
    </source>
</evidence>
<proteinExistence type="predicted"/>
<protein>
    <submittedName>
        <fullName evidence="1">Uncharacterized protein</fullName>
    </submittedName>
</protein>
<organism evidence="1 2">
    <name type="scientific">Xenopus laevis</name>
    <name type="common">African clawed frog</name>
    <dbReference type="NCBI Taxonomy" id="8355"/>
    <lineage>
        <taxon>Eukaryota</taxon>
        <taxon>Metazoa</taxon>
        <taxon>Chordata</taxon>
        <taxon>Craniata</taxon>
        <taxon>Vertebrata</taxon>
        <taxon>Euteleostomi</taxon>
        <taxon>Amphibia</taxon>
        <taxon>Batrachia</taxon>
        <taxon>Anura</taxon>
        <taxon>Pipoidea</taxon>
        <taxon>Pipidae</taxon>
        <taxon>Xenopodinae</taxon>
        <taxon>Xenopus</taxon>
        <taxon>Xenopus</taxon>
    </lineage>
</organism>
<gene>
    <name evidence="1" type="ORF">XELAEV_18008454mg</name>
</gene>
<dbReference type="Proteomes" id="UP000694892">
    <property type="component" value="Chromosome 1L"/>
</dbReference>
<sequence>MTDVRSTVEPSQAIFNLSSDPGRCLLLWGIIYTTAPAKHKMCSSFPVKVKCSCNLRHALWKFHYLNGTGLSRPGKDDVCATNP</sequence>
<dbReference type="AlphaFoldDB" id="A0A974E4F9"/>
<evidence type="ECO:0000313" key="1">
    <source>
        <dbReference type="EMBL" id="OCU02688.1"/>
    </source>
</evidence>